<dbReference type="RefSeq" id="WP_124943696.1">
    <property type="nucleotide sequence ID" value="NZ_RHGY01000008.1"/>
</dbReference>
<evidence type="ECO:0000313" key="2">
    <source>
        <dbReference type="EMBL" id="RRG17564.1"/>
    </source>
</evidence>
<feature type="domain" description="Putative zinc ribbon" evidence="1">
    <location>
        <begin position="6"/>
        <end position="88"/>
    </location>
</feature>
<dbReference type="EMBL" id="RHGY01000008">
    <property type="protein sequence ID" value="RRG17564.1"/>
    <property type="molecule type" value="Genomic_DNA"/>
</dbReference>
<gene>
    <name evidence="2" type="ORF">D3P96_07250</name>
</gene>
<reference evidence="2 3" key="1">
    <citation type="submission" date="2018-10" db="EMBL/GenBank/DDBJ databases">
        <title>Draft genome sequence of Weissella viridescens UCO-SMC3.</title>
        <authorList>
            <person name="Garcia-Cancino A."/>
            <person name="Espinoza-Monje M."/>
            <person name="Albarracin L."/>
            <person name="Garcia-Castillo V."/>
            <person name="Campos-Martin J."/>
            <person name="Nakano Y."/>
            <person name="Guitierrez-Zamorano C."/>
            <person name="Ikeda-Ohtsubo W."/>
            <person name="Morita H."/>
            <person name="Kitazawa H."/>
            <person name="Villena J."/>
        </authorList>
    </citation>
    <scope>NUCLEOTIDE SEQUENCE [LARGE SCALE GENOMIC DNA]</scope>
    <source>
        <strain evidence="2 3">UCO-SMC3</strain>
    </source>
</reference>
<dbReference type="InterPro" id="IPR025868">
    <property type="entry name" value="Zn_ribbon_dom_put"/>
</dbReference>
<organism evidence="2 3">
    <name type="scientific">Weissella viridescens</name>
    <name type="common">Lactobacillus viridescens</name>
    <dbReference type="NCBI Taxonomy" id="1629"/>
    <lineage>
        <taxon>Bacteria</taxon>
        <taxon>Bacillati</taxon>
        <taxon>Bacillota</taxon>
        <taxon>Bacilli</taxon>
        <taxon>Lactobacillales</taxon>
        <taxon>Lactobacillaceae</taxon>
        <taxon>Weissella</taxon>
    </lineage>
</organism>
<dbReference type="Pfam" id="PF12674">
    <property type="entry name" value="Zn_ribbon_2"/>
    <property type="match status" value="1"/>
</dbReference>
<dbReference type="OrthoDB" id="9801008at2"/>
<accession>A0A3P2RAQ3</accession>
<comment type="caution">
    <text evidence="2">The sequence shown here is derived from an EMBL/GenBank/DDBJ whole genome shotgun (WGS) entry which is preliminary data.</text>
</comment>
<dbReference type="AlphaFoldDB" id="A0A3P2RAQ3"/>
<dbReference type="Proteomes" id="UP000275836">
    <property type="component" value="Unassembled WGS sequence"/>
</dbReference>
<evidence type="ECO:0000313" key="3">
    <source>
        <dbReference type="Proteomes" id="UP000275836"/>
    </source>
</evidence>
<sequence length="90" mass="10688">MHQTNLCQSCGMPIDKHTLAGTNADGSPSSKYCAYCYQDGHFTEDDSFDEMYAKNYQRFLESDMNKFQKFFLKRMYTKKFMHGLDRWKNN</sequence>
<protein>
    <recommendedName>
        <fullName evidence="1">Putative zinc ribbon domain-containing protein</fullName>
    </recommendedName>
</protein>
<name>A0A3P2RAQ3_WEIVI</name>
<proteinExistence type="predicted"/>
<evidence type="ECO:0000259" key="1">
    <source>
        <dbReference type="Pfam" id="PF12674"/>
    </source>
</evidence>